<accession>A0A518C0L2</accession>
<dbReference type="EC" id="2.1.1.80" evidence="2"/>
<dbReference type="PIRSF" id="PIRSF000410">
    <property type="entry name" value="CheR"/>
    <property type="match status" value="1"/>
</dbReference>
<name>A0A518C0L2_9BACT</name>
<feature type="domain" description="CheR-type methyltransferase" evidence="6">
    <location>
        <begin position="2"/>
        <end position="260"/>
    </location>
</feature>
<keyword evidence="5" id="KW-0949">S-adenosyl-L-methionine</keyword>
<dbReference type="InterPro" id="IPR000780">
    <property type="entry name" value="CheR_MeTrfase"/>
</dbReference>
<evidence type="ECO:0000256" key="5">
    <source>
        <dbReference type="ARBA" id="ARBA00022691"/>
    </source>
</evidence>
<dbReference type="InterPro" id="IPR026024">
    <property type="entry name" value="Chemotaxis_MeTrfase_CheR"/>
</dbReference>
<evidence type="ECO:0000313" key="7">
    <source>
        <dbReference type="EMBL" id="QDU72749.1"/>
    </source>
</evidence>
<dbReference type="Pfam" id="PF01739">
    <property type="entry name" value="CheR"/>
    <property type="match status" value="1"/>
</dbReference>
<dbReference type="Gene3D" id="3.40.50.150">
    <property type="entry name" value="Vaccinia Virus protein VP39"/>
    <property type="match status" value="1"/>
</dbReference>
<dbReference type="PANTHER" id="PTHR24422:SF10">
    <property type="entry name" value="CHEMOTAXIS PROTEIN METHYLTRANSFERASE 2"/>
    <property type="match status" value="1"/>
</dbReference>
<keyword evidence="3 7" id="KW-0489">Methyltransferase</keyword>
<dbReference type="OrthoDB" id="288469at2"/>
<protein>
    <recommendedName>
        <fullName evidence="2">protein-glutamate O-methyltransferase</fullName>
        <ecNumber evidence="2">2.1.1.80</ecNumber>
    </recommendedName>
</protein>
<dbReference type="PROSITE" id="PS50123">
    <property type="entry name" value="CHER"/>
    <property type="match status" value="1"/>
</dbReference>
<evidence type="ECO:0000259" key="6">
    <source>
        <dbReference type="PROSITE" id="PS50123"/>
    </source>
</evidence>
<dbReference type="PRINTS" id="PR00996">
    <property type="entry name" value="CHERMTFRASE"/>
</dbReference>
<evidence type="ECO:0000313" key="8">
    <source>
        <dbReference type="Proteomes" id="UP000320386"/>
    </source>
</evidence>
<dbReference type="SMART" id="SM00138">
    <property type="entry name" value="MeTrc"/>
    <property type="match status" value="1"/>
</dbReference>
<reference evidence="7 8" key="1">
    <citation type="submission" date="2019-02" db="EMBL/GenBank/DDBJ databases">
        <title>Deep-cultivation of Planctomycetes and their phenomic and genomic characterization uncovers novel biology.</title>
        <authorList>
            <person name="Wiegand S."/>
            <person name="Jogler M."/>
            <person name="Boedeker C."/>
            <person name="Pinto D."/>
            <person name="Vollmers J."/>
            <person name="Rivas-Marin E."/>
            <person name="Kohn T."/>
            <person name="Peeters S.H."/>
            <person name="Heuer A."/>
            <person name="Rast P."/>
            <person name="Oberbeckmann S."/>
            <person name="Bunk B."/>
            <person name="Jeske O."/>
            <person name="Meyerdierks A."/>
            <person name="Storesund J.E."/>
            <person name="Kallscheuer N."/>
            <person name="Luecker S."/>
            <person name="Lage O.M."/>
            <person name="Pohl T."/>
            <person name="Merkel B.J."/>
            <person name="Hornburger P."/>
            <person name="Mueller R.-W."/>
            <person name="Bruemmer F."/>
            <person name="Labrenz M."/>
            <person name="Spormann A.M."/>
            <person name="Op den Camp H."/>
            <person name="Overmann J."/>
            <person name="Amann R."/>
            <person name="Jetten M.S.M."/>
            <person name="Mascher T."/>
            <person name="Medema M.H."/>
            <person name="Devos D.P."/>
            <person name="Kaster A.-K."/>
            <person name="Ovreas L."/>
            <person name="Rohde M."/>
            <person name="Galperin M.Y."/>
            <person name="Jogler C."/>
        </authorList>
    </citation>
    <scope>NUCLEOTIDE SEQUENCE [LARGE SCALE GENOMIC DNA]</scope>
    <source>
        <strain evidence="7 8">Pan265</strain>
    </source>
</reference>
<dbReference type="AlphaFoldDB" id="A0A518C0L2"/>
<evidence type="ECO:0000256" key="4">
    <source>
        <dbReference type="ARBA" id="ARBA00022679"/>
    </source>
</evidence>
<organism evidence="7 8">
    <name type="scientific">Mucisphaera calidilacus</name>
    <dbReference type="NCBI Taxonomy" id="2527982"/>
    <lineage>
        <taxon>Bacteria</taxon>
        <taxon>Pseudomonadati</taxon>
        <taxon>Planctomycetota</taxon>
        <taxon>Phycisphaerae</taxon>
        <taxon>Phycisphaerales</taxon>
        <taxon>Phycisphaeraceae</taxon>
        <taxon>Mucisphaera</taxon>
    </lineage>
</organism>
<dbReference type="InterPro" id="IPR022641">
    <property type="entry name" value="CheR_N"/>
</dbReference>
<dbReference type="InterPro" id="IPR036804">
    <property type="entry name" value="CheR_N_sf"/>
</dbReference>
<dbReference type="EMBL" id="CP036280">
    <property type="protein sequence ID" value="QDU72749.1"/>
    <property type="molecule type" value="Genomic_DNA"/>
</dbReference>
<dbReference type="KEGG" id="mcad:Pan265_26230"/>
<dbReference type="SUPFAM" id="SSF53335">
    <property type="entry name" value="S-adenosyl-L-methionine-dependent methyltransferases"/>
    <property type="match status" value="1"/>
</dbReference>
<gene>
    <name evidence="7" type="primary">cheR</name>
    <name evidence="7" type="ORF">Pan265_26230</name>
</gene>
<dbReference type="InterPro" id="IPR050903">
    <property type="entry name" value="Bact_Chemotaxis_MeTrfase"/>
</dbReference>
<dbReference type="GO" id="GO:0008983">
    <property type="term" value="F:protein-glutamate O-methyltransferase activity"/>
    <property type="evidence" value="ECO:0007669"/>
    <property type="project" value="UniProtKB-EC"/>
</dbReference>
<dbReference type="Pfam" id="PF03705">
    <property type="entry name" value="CheR_N"/>
    <property type="match status" value="1"/>
</dbReference>
<sequence>MPGTATLKLNDAQFSKLRDVVYERAGIHFQESKKYVLESRLSRRVEELGFNDFDQYIMFLTAGPYQSDEFQEMFNRITINETSFFRNEPQLEVFERQVLPGLLEARKGQKQLRIWSAACSSGEEPFTLAIQIYRSLGVRLNDWRIEILGTDISEKVLLTASKGVYTNYAIRSVDPMVLNRYFSEDNGNYTIDPDIKSMVHFEKLNLKDSLAAKRFGTFDVIFCRNVMIYFDDEMRTRVVKTFHNQLADDGTLFIGHSETLRSLDVGFEPIGAAQAFAYTKI</sequence>
<dbReference type="InterPro" id="IPR029063">
    <property type="entry name" value="SAM-dependent_MTases_sf"/>
</dbReference>
<comment type="catalytic activity">
    <reaction evidence="1">
        <text>L-glutamyl-[protein] + S-adenosyl-L-methionine = [protein]-L-glutamate 5-O-methyl ester + S-adenosyl-L-homocysteine</text>
        <dbReference type="Rhea" id="RHEA:24452"/>
        <dbReference type="Rhea" id="RHEA-COMP:10208"/>
        <dbReference type="Rhea" id="RHEA-COMP:10311"/>
        <dbReference type="ChEBI" id="CHEBI:29973"/>
        <dbReference type="ChEBI" id="CHEBI:57856"/>
        <dbReference type="ChEBI" id="CHEBI:59789"/>
        <dbReference type="ChEBI" id="CHEBI:82795"/>
        <dbReference type="EC" id="2.1.1.80"/>
    </reaction>
</comment>
<dbReference type="RefSeq" id="WP_145446911.1">
    <property type="nucleotide sequence ID" value="NZ_CP036280.1"/>
</dbReference>
<evidence type="ECO:0000256" key="2">
    <source>
        <dbReference type="ARBA" id="ARBA00012534"/>
    </source>
</evidence>
<keyword evidence="8" id="KW-1185">Reference proteome</keyword>
<evidence type="ECO:0000256" key="3">
    <source>
        <dbReference type="ARBA" id="ARBA00022603"/>
    </source>
</evidence>
<dbReference type="SUPFAM" id="SSF47757">
    <property type="entry name" value="Chemotaxis receptor methyltransferase CheR, N-terminal domain"/>
    <property type="match status" value="1"/>
</dbReference>
<dbReference type="PANTHER" id="PTHR24422">
    <property type="entry name" value="CHEMOTAXIS PROTEIN METHYLTRANSFERASE"/>
    <property type="match status" value="1"/>
</dbReference>
<dbReference type="Gene3D" id="1.10.155.10">
    <property type="entry name" value="Chemotaxis receptor methyltransferase CheR, N-terminal domain"/>
    <property type="match status" value="1"/>
</dbReference>
<dbReference type="InterPro" id="IPR022642">
    <property type="entry name" value="CheR_C"/>
</dbReference>
<keyword evidence="4 7" id="KW-0808">Transferase</keyword>
<dbReference type="GO" id="GO:0032259">
    <property type="term" value="P:methylation"/>
    <property type="evidence" value="ECO:0007669"/>
    <property type="project" value="UniProtKB-KW"/>
</dbReference>
<dbReference type="Proteomes" id="UP000320386">
    <property type="component" value="Chromosome"/>
</dbReference>
<evidence type="ECO:0000256" key="1">
    <source>
        <dbReference type="ARBA" id="ARBA00001541"/>
    </source>
</evidence>
<proteinExistence type="predicted"/>